<dbReference type="OrthoDB" id="10264956at2759"/>
<dbReference type="EnsemblMetazoa" id="XM_011678106">
    <property type="protein sequence ID" value="XP_011676408"/>
    <property type="gene ID" value="LOC100144873"/>
</dbReference>
<evidence type="ECO:0000256" key="12">
    <source>
        <dbReference type="SAM" id="SignalP"/>
    </source>
</evidence>
<keyword evidence="3" id="KW-0328">Glycosyltransferase</keyword>
<evidence type="ECO:0000256" key="7">
    <source>
        <dbReference type="ARBA" id="ARBA00022989"/>
    </source>
</evidence>
<dbReference type="InterPro" id="IPR050943">
    <property type="entry name" value="Glycosyltr_29_Sialyltrsf"/>
</dbReference>
<keyword evidence="4" id="KW-0808">Transferase</keyword>
<feature type="chain" id="PRO_5029827765" evidence="12">
    <location>
        <begin position="23"/>
        <end position="491"/>
    </location>
</feature>
<keyword evidence="5" id="KW-0812">Transmembrane</keyword>
<dbReference type="InParanoid" id="A0A7M7HNA0"/>
<dbReference type="AlphaFoldDB" id="A0A7M7HNA0"/>
<dbReference type="GO" id="GO:0006491">
    <property type="term" value="P:N-glycan processing"/>
    <property type="evidence" value="ECO:0000318"/>
    <property type="project" value="GO_Central"/>
</dbReference>
<keyword evidence="9" id="KW-0472">Membrane</keyword>
<feature type="signal peptide" evidence="12">
    <location>
        <begin position="1"/>
        <end position="22"/>
    </location>
</feature>
<keyword evidence="6" id="KW-0735">Signal-anchor</keyword>
<keyword evidence="14" id="KW-1185">Reference proteome</keyword>
<dbReference type="GeneID" id="100144873"/>
<evidence type="ECO:0000256" key="4">
    <source>
        <dbReference type="ARBA" id="ARBA00022679"/>
    </source>
</evidence>
<comment type="subcellular location">
    <subcellularLocation>
        <location evidence="1">Golgi apparatus membrane</location>
        <topology evidence="1">Single-pass type II membrane protein</topology>
    </subcellularLocation>
</comment>
<feature type="compositionally biased region" description="Polar residues" evidence="11">
    <location>
        <begin position="103"/>
        <end position="119"/>
    </location>
</feature>
<proteinExistence type="inferred from homology"/>
<dbReference type="Pfam" id="PF00777">
    <property type="entry name" value="Glyco_transf_29"/>
    <property type="match status" value="1"/>
</dbReference>
<keyword evidence="10" id="KW-0325">Glycoprotein</keyword>
<dbReference type="CDD" id="cd23963">
    <property type="entry name" value="GT29_ST8SIA"/>
    <property type="match status" value="1"/>
</dbReference>
<dbReference type="KEGG" id="spu:100144873"/>
<protein>
    <submittedName>
        <fullName evidence="13">Uncharacterized protein</fullName>
    </submittedName>
</protein>
<feature type="compositionally biased region" description="Polar residues" evidence="11">
    <location>
        <begin position="156"/>
        <end position="165"/>
    </location>
</feature>
<organism evidence="13 14">
    <name type="scientific">Strongylocentrotus purpuratus</name>
    <name type="common">Purple sea urchin</name>
    <dbReference type="NCBI Taxonomy" id="7668"/>
    <lineage>
        <taxon>Eukaryota</taxon>
        <taxon>Metazoa</taxon>
        <taxon>Echinodermata</taxon>
        <taxon>Eleutherozoa</taxon>
        <taxon>Echinozoa</taxon>
        <taxon>Echinoidea</taxon>
        <taxon>Euechinoidea</taxon>
        <taxon>Echinacea</taxon>
        <taxon>Camarodonta</taxon>
        <taxon>Echinidea</taxon>
        <taxon>Strongylocentrotidae</taxon>
        <taxon>Strongylocentrotus</taxon>
    </lineage>
</organism>
<dbReference type="GO" id="GO:0009311">
    <property type="term" value="P:oligosaccharide metabolic process"/>
    <property type="evidence" value="ECO:0000318"/>
    <property type="project" value="GO_Central"/>
</dbReference>
<dbReference type="RefSeq" id="XP_011676408.2">
    <property type="nucleotide sequence ID" value="XM_011678106.2"/>
</dbReference>
<feature type="region of interest" description="Disordered" evidence="11">
    <location>
        <begin position="149"/>
        <end position="174"/>
    </location>
</feature>
<dbReference type="PANTHER" id="PTHR11987:SF54">
    <property type="entry name" value="ST8 ALPHA-N-ACETYL-NEURAMINIDE ALPHA-2,8-SIALYLTRANSFERASE 6"/>
    <property type="match status" value="1"/>
</dbReference>
<sequence length="491" mass="54077">MVGCSLVIVYLTITSPSGHVRSATPQRSHSGHLGSTTAQRSYSGHLGSTTPQRSHSGHLGSTTAQRSHSGHLGSTTPQRSHSGYLGSTTPQRSHSGYLGPTPAQRSYSGHLGSTTAQRKFTTTRRAFTEKTQNSSCNCSRILDDRDYDGDRLDSLAQNSTASPPDSGSHLLSPAAANNTNNTSILSSLWSFENINDEVLFLYEQILNRNISANYTNIEMFRQELAAHRTELKESSAIILHQENCEVRASSRKLIRTSAELYRLLPKSDPFGLPQKKRYPSCAIVGNSGSILHSGCGGRIDEHDFVIRCNLAPLAPFKEDAGMRSDYNTMNPSIYFKKYGALKKNASIKQYNQDMSQYGGMLSIPCFGMSHSNDARAIRSFKGKKPTIVCMNGKHFSSVRDFWKKKGVIDRNPSTGFYLVSMAIQLCDEIDLYGFWPFSSRLGNNKTNVPYHYFDGMSGVKAGSSHQMNKEFSTLLQLHVLGILNLNVGSCS</sequence>
<accession>A0A7M7HNA0</accession>
<keyword evidence="8" id="KW-0333">Golgi apparatus</keyword>
<evidence type="ECO:0000256" key="9">
    <source>
        <dbReference type="ARBA" id="ARBA00023136"/>
    </source>
</evidence>
<feature type="region of interest" description="Disordered" evidence="11">
    <location>
        <begin position="18"/>
        <end position="119"/>
    </location>
</feature>
<dbReference type="InterPro" id="IPR001675">
    <property type="entry name" value="Glyco_trans_29"/>
</dbReference>
<dbReference type="GO" id="GO:0003828">
    <property type="term" value="F:alpha-N-acetylneuraminate alpha-2,8-sialyltransferase activity"/>
    <property type="evidence" value="ECO:0000318"/>
    <property type="project" value="GO_Central"/>
</dbReference>
<evidence type="ECO:0000256" key="1">
    <source>
        <dbReference type="ARBA" id="ARBA00004323"/>
    </source>
</evidence>
<dbReference type="FunCoup" id="A0A7M7HNA0">
    <property type="interactions" value="115"/>
</dbReference>
<evidence type="ECO:0000313" key="13">
    <source>
        <dbReference type="EnsemblMetazoa" id="XP_011676408"/>
    </source>
</evidence>
<feature type="compositionally biased region" description="Polar residues" evidence="11">
    <location>
        <begin position="18"/>
        <end position="94"/>
    </location>
</feature>
<dbReference type="PANTHER" id="PTHR11987">
    <property type="entry name" value="ALPHA-2,8-SIALYLTRANSFERASE"/>
    <property type="match status" value="1"/>
</dbReference>
<evidence type="ECO:0000256" key="2">
    <source>
        <dbReference type="ARBA" id="ARBA00006003"/>
    </source>
</evidence>
<keyword evidence="12" id="KW-0732">Signal</keyword>
<keyword evidence="7" id="KW-1133">Transmembrane helix</keyword>
<comment type="similarity">
    <text evidence="2">Belongs to the glycosyltransferase 29 family.</text>
</comment>
<evidence type="ECO:0000256" key="8">
    <source>
        <dbReference type="ARBA" id="ARBA00023034"/>
    </source>
</evidence>
<evidence type="ECO:0000313" key="14">
    <source>
        <dbReference type="Proteomes" id="UP000007110"/>
    </source>
</evidence>
<name>A0A7M7HNA0_STRPU</name>
<evidence type="ECO:0000256" key="11">
    <source>
        <dbReference type="SAM" id="MobiDB-lite"/>
    </source>
</evidence>
<reference evidence="13" key="2">
    <citation type="submission" date="2021-01" db="UniProtKB">
        <authorList>
            <consortium name="EnsemblMetazoa"/>
        </authorList>
    </citation>
    <scope>IDENTIFICATION</scope>
</reference>
<evidence type="ECO:0000256" key="5">
    <source>
        <dbReference type="ARBA" id="ARBA00022692"/>
    </source>
</evidence>
<reference evidence="14" key="1">
    <citation type="submission" date="2015-02" db="EMBL/GenBank/DDBJ databases">
        <title>Genome sequencing for Strongylocentrotus purpuratus.</title>
        <authorList>
            <person name="Murali S."/>
            <person name="Liu Y."/>
            <person name="Vee V."/>
            <person name="English A."/>
            <person name="Wang M."/>
            <person name="Skinner E."/>
            <person name="Han Y."/>
            <person name="Muzny D.M."/>
            <person name="Worley K.C."/>
            <person name="Gibbs R.A."/>
        </authorList>
    </citation>
    <scope>NUCLEOTIDE SEQUENCE</scope>
</reference>
<dbReference type="InterPro" id="IPR038578">
    <property type="entry name" value="GT29-like_sf"/>
</dbReference>
<dbReference type="Proteomes" id="UP000007110">
    <property type="component" value="Unassembled WGS sequence"/>
</dbReference>
<dbReference type="GO" id="GO:0000139">
    <property type="term" value="C:Golgi membrane"/>
    <property type="evidence" value="ECO:0007669"/>
    <property type="project" value="UniProtKB-SubCell"/>
</dbReference>
<evidence type="ECO:0000256" key="3">
    <source>
        <dbReference type="ARBA" id="ARBA00022676"/>
    </source>
</evidence>
<evidence type="ECO:0000256" key="10">
    <source>
        <dbReference type="ARBA" id="ARBA00023180"/>
    </source>
</evidence>
<evidence type="ECO:0000256" key="6">
    <source>
        <dbReference type="ARBA" id="ARBA00022968"/>
    </source>
</evidence>
<dbReference type="Gene3D" id="3.90.1480.20">
    <property type="entry name" value="Glycosyl transferase family 29"/>
    <property type="match status" value="1"/>
</dbReference>